<accession>C0QU03</accession>
<sequence length="233" mass="27274">MIDLLYKIPEHVAVIMDGNGRWAKRRGLPRVFGHREGAKAVERTLKIANDVGIKWLSVFAFSTENWGRPKEEVNAIMSLLVEYINTKVPHLVKDNIRLRFMGRRDGLPEMILESMYEGEKATEKCDGMNFVVALNYSGKAEIVDAVKKIISSGKREIDEEEFREYLYIPEMPEPDLLIRTSGEKRISNFMLWELAYTELYFTEVLWPDFNEEEFLKALYFYQSRERRFGKVTV</sequence>
<feature type="binding site" evidence="2">
    <location>
        <position position="68"/>
    </location>
    <ligand>
        <name>substrate</name>
    </ligand>
</feature>
<feature type="binding site" evidence="2">
    <location>
        <position position="22"/>
    </location>
    <ligand>
        <name>substrate</name>
    </ligand>
</feature>
<dbReference type="AlphaFoldDB" id="C0QU03"/>
<dbReference type="Gene3D" id="3.40.1180.10">
    <property type="entry name" value="Decaprenyl diphosphate synthase-like"/>
    <property type="match status" value="1"/>
</dbReference>
<dbReference type="eggNOG" id="COG0020">
    <property type="taxonomic scope" value="Bacteria"/>
</dbReference>
<dbReference type="STRING" id="123214.PERMA_0376"/>
<dbReference type="PaxDb" id="123214-PERMA_0376"/>
<proteinExistence type="inferred from homology"/>
<feature type="binding site" evidence="2">
    <location>
        <position position="34"/>
    </location>
    <ligand>
        <name>substrate</name>
    </ligand>
</feature>
<comment type="cofactor">
    <cofactor evidence="2">
        <name>Mg(2+)</name>
        <dbReference type="ChEBI" id="CHEBI:18420"/>
    </cofactor>
    <text evidence="2">Binds 2 magnesium ions per subunit.</text>
</comment>
<dbReference type="HOGENOM" id="CLU_038505_1_1_0"/>
<feature type="binding site" evidence="2">
    <location>
        <position position="66"/>
    </location>
    <ligand>
        <name>substrate</name>
    </ligand>
</feature>
<dbReference type="NCBIfam" id="TIGR00055">
    <property type="entry name" value="uppS"/>
    <property type="match status" value="1"/>
</dbReference>
<dbReference type="KEGG" id="pmx:PERMA_0376"/>
<dbReference type="PROSITE" id="PS01066">
    <property type="entry name" value="UPP_SYNTHASE"/>
    <property type="match status" value="1"/>
</dbReference>
<dbReference type="Pfam" id="PF01255">
    <property type="entry name" value="Prenyltransf"/>
    <property type="match status" value="1"/>
</dbReference>
<feature type="active site" evidence="2">
    <location>
        <position position="17"/>
    </location>
</feature>
<keyword evidence="2" id="KW-0460">Magnesium</keyword>
<keyword evidence="1 2" id="KW-0808">Transferase</keyword>
<dbReference type="InterPro" id="IPR036424">
    <property type="entry name" value="UPP_synth-like_sf"/>
</dbReference>
<dbReference type="InterPro" id="IPR001441">
    <property type="entry name" value="UPP_synth-like"/>
</dbReference>
<dbReference type="HAMAP" id="MF_01139">
    <property type="entry name" value="ISPT"/>
    <property type="match status" value="1"/>
</dbReference>
<comment type="subunit">
    <text evidence="2">Homodimer.</text>
</comment>
<feature type="binding site" evidence="2">
    <location>
        <begin position="62"/>
        <end position="64"/>
    </location>
    <ligand>
        <name>substrate</name>
    </ligand>
</feature>
<evidence type="ECO:0000313" key="3">
    <source>
        <dbReference type="EMBL" id="ACO04131.1"/>
    </source>
</evidence>
<dbReference type="GO" id="GO:0045547">
    <property type="term" value="F:ditrans,polycis-polyprenyl diphosphate synthase [(2E,6E)-farnesyl diphosphate specific] activity"/>
    <property type="evidence" value="ECO:0007669"/>
    <property type="project" value="TreeGrafter"/>
</dbReference>
<feature type="active site" description="Proton acceptor" evidence="2">
    <location>
        <position position="65"/>
    </location>
</feature>
<feature type="binding site" evidence="2">
    <location>
        <position position="30"/>
    </location>
    <ligand>
        <name>substrate</name>
    </ligand>
</feature>
<comment type="similarity">
    <text evidence="2">Belongs to the UPP synthase family.</text>
</comment>
<dbReference type="InterPro" id="IPR018520">
    <property type="entry name" value="UPP_synth-like_CS"/>
</dbReference>
<reference evidence="3 4" key="1">
    <citation type="journal article" date="2009" name="J. Bacteriol.">
        <title>Complete and draft genome sequences of six members of the Aquificales.</title>
        <authorList>
            <person name="Reysenbach A.L."/>
            <person name="Hamamura N."/>
            <person name="Podar M."/>
            <person name="Griffiths E."/>
            <person name="Ferreira S."/>
            <person name="Hochstein R."/>
            <person name="Heidelberg J."/>
            <person name="Johnson J."/>
            <person name="Mead D."/>
            <person name="Pohorille A."/>
            <person name="Sarmiento M."/>
            <person name="Schweighofer K."/>
            <person name="Seshadri R."/>
            <person name="Voytek M.A."/>
        </authorList>
    </citation>
    <scope>NUCLEOTIDE SEQUENCE [LARGE SCALE GENOMIC DNA]</scope>
    <source>
        <strain evidence="4">DSM 14350 / EX-H1</strain>
    </source>
</reference>
<gene>
    <name evidence="3" type="primary">uppS</name>
    <name evidence="3" type="ordered locus">PERMA_0376</name>
</gene>
<dbReference type="PANTHER" id="PTHR10291">
    <property type="entry name" value="DEHYDRODOLICHYL DIPHOSPHATE SYNTHASE FAMILY MEMBER"/>
    <property type="match status" value="1"/>
</dbReference>
<evidence type="ECO:0000313" key="4">
    <source>
        <dbReference type="Proteomes" id="UP000001366"/>
    </source>
</evidence>
<name>C0QU03_PERMH</name>
<evidence type="ECO:0000256" key="2">
    <source>
        <dbReference type="HAMAP-Rule" id="MF_01139"/>
    </source>
</evidence>
<feature type="binding site" evidence="2">
    <location>
        <position position="179"/>
    </location>
    <ligand>
        <name>substrate</name>
    </ligand>
</feature>
<organism evidence="3 4">
    <name type="scientific">Persephonella marina (strain DSM 14350 / EX-H1)</name>
    <dbReference type="NCBI Taxonomy" id="123214"/>
    <lineage>
        <taxon>Bacteria</taxon>
        <taxon>Pseudomonadati</taxon>
        <taxon>Aquificota</taxon>
        <taxon>Aquificia</taxon>
        <taxon>Aquificales</taxon>
        <taxon>Hydrogenothermaceae</taxon>
        <taxon>Persephonella</taxon>
    </lineage>
</organism>
<evidence type="ECO:0000256" key="1">
    <source>
        <dbReference type="ARBA" id="ARBA00022679"/>
    </source>
</evidence>
<dbReference type="CDD" id="cd00475">
    <property type="entry name" value="Cis_IPPS"/>
    <property type="match status" value="1"/>
</dbReference>
<dbReference type="EC" id="2.5.1.-" evidence="2"/>
<feature type="binding site" evidence="2">
    <location>
        <position position="198"/>
    </location>
    <ligand>
        <name>Mg(2+)</name>
        <dbReference type="ChEBI" id="CHEBI:18420"/>
    </ligand>
</feature>
<protein>
    <recommendedName>
        <fullName evidence="2">Isoprenyl transferase</fullName>
        <ecNumber evidence="2">2.5.1.-</ecNumber>
    </recommendedName>
</protein>
<dbReference type="OrthoDB" id="4191603at2"/>
<dbReference type="EMBL" id="CP001230">
    <property type="protein sequence ID" value="ACO04131.1"/>
    <property type="molecule type" value="Genomic_DNA"/>
</dbReference>
<dbReference type="RefSeq" id="WP_012676369.1">
    <property type="nucleotide sequence ID" value="NC_012440.1"/>
</dbReference>
<dbReference type="NCBIfam" id="NF011405">
    <property type="entry name" value="PRK14830.1"/>
    <property type="match status" value="1"/>
</dbReference>
<feature type="binding site" evidence="2">
    <location>
        <begin position="185"/>
        <end position="187"/>
    </location>
    <ligand>
        <name>substrate</name>
    </ligand>
</feature>
<feature type="binding site" evidence="2">
    <location>
        <position position="17"/>
    </location>
    <ligand>
        <name>Mg(2+)</name>
        <dbReference type="ChEBI" id="CHEBI:18420"/>
    </ligand>
</feature>
<dbReference type="SUPFAM" id="SSF64005">
    <property type="entry name" value="Undecaprenyl diphosphate synthase"/>
    <property type="match status" value="1"/>
</dbReference>
<dbReference type="Proteomes" id="UP000001366">
    <property type="component" value="Chromosome"/>
</dbReference>
<dbReference type="FunFam" id="3.40.1180.10:FF:000001">
    <property type="entry name" value="(2E,6E)-farnesyl-diphosphate-specific ditrans,polycis-undecaprenyl-diphosphate synthase"/>
    <property type="match status" value="1"/>
</dbReference>
<keyword evidence="4" id="KW-1185">Reference proteome</keyword>
<dbReference type="GO" id="GO:0016094">
    <property type="term" value="P:polyprenol biosynthetic process"/>
    <property type="evidence" value="ECO:0007669"/>
    <property type="project" value="TreeGrafter"/>
</dbReference>
<dbReference type="PANTHER" id="PTHR10291:SF0">
    <property type="entry name" value="DEHYDRODOLICHYL DIPHOSPHATE SYNTHASE 2"/>
    <property type="match status" value="1"/>
</dbReference>
<comment type="function">
    <text evidence="2">Catalyzes the condensation of isopentenyl diphosphate (IPP) with allylic pyrophosphates generating different type of terpenoids.</text>
</comment>
<keyword evidence="2" id="KW-0479">Metal-binding</keyword>
<dbReference type="GO" id="GO:0000287">
    <property type="term" value="F:magnesium ion binding"/>
    <property type="evidence" value="ECO:0007669"/>
    <property type="project" value="UniProtKB-UniRule"/>
</dbReference>
<feature type="binding site" evidence="2">
    <location>
        <begin position="18"/>
        <end position="21"/>
    </location>
    <ligand>
        <name>substrate</name>
    </ligand>
</feature>